<evidence type="ECO:0000256" key="1">
    <source>
        <dbReference type="SAM" id="Phobius"/>
    </source>
</evidence>
<keyword evidence="1" id="KW-1133">Transmembrane helix</keyword>
<feature type="transmembrane region" description="Helical" evidence="1">
    <location>
        <begin position="23"/>
        <end position="41"/>
    </location>
</feature>
<gene>
    <name evidence="2" type="ORF">LCGC14_3094050</name>
</gene>
<name>A0A0F8Z014_9ZZZZ</name>
<evidence type="ECO:0000313" key="2">
    <source>
        <dbReference type="EMBL" id="KKK53511.1"/>
    </source>
</evidence>
<dbReference type="AlphaFoldDB" id="A0A0F8Z014"/>
<comment type="caution">
    <text evidence="2">The sequence shown here is derived from an EMBL/GenBank/DDBJ whole genome shotgun (WGS) entry which is preliminary data.</text>
</comment>
<reference evidence="2" key="1">
    <citation type="journal article" date="2015" name="Nature">
        <title>Complex archaea that bridge the gap between prokaryotes and eukaryotes.</title>
        <authorList>
            <person name="Spang A."/>
            <person name="Saw J.H."/>
            <person name="Jorgensen S.L."/>
            <person name="Zaremba-Niedzwiedzka K."/>
            <person name="Martijn J."/>
            <person name="Lind A.E."/>
            <person name="van Eijk R."/>
            <person name="Schleper C."/>
            <person name="Guy L."/>
            <person name="Ettema T.J."/>
        </authorList>
    </citation>
    <scope>NUCLEOTIDE SEQUENCE</scope>
</reference>
<organism evidence="2">
    <name type="scientific">marine sediment metagenome</name>
    <dbReference type="NCBI Taxonomy" id="412755"/>
    <lineage>
        <taxon>unclassified sequences</taxon>
        <taxon>metagenomes</taxon>
        <taxon>ecological metagenomes</taxon>
    </lineage>
</organism>
<proteinExistence type="predicted"/>
<keyword evidence="1" id="KW-0812">Transmembrane</keyword>
<keyword evidence="1" id="KW-0472">Membrane</keyword>
<accession>A0A0F8Z014</accession>
<sequence length="67" mass="6760">MAAETAWDAGAATKGERVTKGEMSAWVLVVMGLAAAVIGVATEVALLAIAGIPVALGGFMLAIRYAR</sequence>
<dbReference type="EMBL" id="LAZR01066466">
    <property type="protein sequence ID" value="KKK53511.1"/>
    <property type="molecule type" value="Genomic_DNA"/>
</dbReference>
<feature type="transmembrane region" description="Helical" evidence="1">
    <location>
        <begin position="47"/>
        <end position="66"/>
    </location>
</feature>
<protein>
    <submittedName>
        <fullName evidence="2">Uncharacterized protein</fullName>
    </submittedName>
</protein>